<dbReference type="EMBL" id="CATQJA010002577">
    <property type="protein sequence ID" value="CAJ0571671.1"/>
    <property type="molecule type" value="Genomic_DNA"/>
</dbReference>
<dbReference type="AlphaFoldDB" id="A0AA36CNR7"/>
<accession>A0AA36CNR7</accession>
<comment type="caution">
    <text evidence="2">The sequence shown here is derived from an EMBL/GenBank/DDBJ whole genome shotgun (WGS) entry which is preliminary data.</text>
</comment>
<dbReference type="Proteomes" id="UP001177023">
    <property type="component" value="Unassembled WGS sequence"/>
</dbReference>
<keyword evidence="3" id="KW-1185">Reference proteome</keyword>
<feature type="region of interest" description="Disordered" evidence="1">
    <location>
        <begin position="229"/>
        <end position="248"/>
    </location>
</feature>
<evidence type="ECO:0000313" key="2">
    <source>
        <dbReference type="EMBL" id="CAJ0571671.1"/>
    </source>
</evidence>
<feature type="non-terminal residue" evidence="2">
    <location>
        <position position="813"/>
    </location>
</feature>
<protein>
    <submittedName>
        <fullName evidence="2">Uncharacterized protein</fullName>
    </submittedName>
</protein>
<organism evidence="2 3">
    <name type="scientific">Mesorhabditis spiculigera</name>
    <dbReference type="NCBI Taxonomy" id="96644"/>
    <lineage>
        <taxon>Eukaryota</taxon>
        <taxon>Metazoa</taxon>
        <taxon>Ecdysozoa</taxon>
        <taxon>Nematoda</taxon>
        <taxon>Chromadorea</taxon>
        <taxon>Rhabditida</taxon>
        <taxon>Rhabditina</taxon>
        <taxon>Rhabditomorpha</taxon>
        <taxon>Rhabditoidea</taxon>
        <taxon>Rhabditidae</taxon>
        <taxon>Mesorhabditinae</taxon>
        <taxon>Mesorhabditis</taxon>
    </lineage>
</organism>
<evidence type="ECO:0000256" key="1">
    <source>
        <dbReference type="SAM" id="MobiDB-lite"/>
    </source>
</evidence>
<feature type="region of interest" description="Disordered" evidence="1">
    <location>
        <begin position="100"/>
        <end position="121"/>
    </location>
</feature>
<name>A0AA36CNR7_9BILA</name>
<sequence>MLSKNSLGQADLIDRVDVVGLKLGLVLEMDVKPTSSLMGFAQAHVAVEQGREVAEASEASEATEARDATQLHIKPKLPLNTVEPVGREVAEVAEASEACEATEANEASDCTSRVAPTPSLLTPRKQRRLTMATSKFEWVVGRAEKEVDDPPGDVDISGFEEDYRRVEDVAKPADWCRTATSARTTTSAWPTVIQVTVNVKRAGASIQARVAAQQLRQVQRFCTPILKSPGASEPERSFGRKERDNKFGKDDFFDPPIGQTARQCHQAAQRLNNIDFAKYTTLTASEARSRCQRQEQADTAAYPTGGYRTTTSTRTAVSSARRATRCLPVEAELAAHPTTATQQRARQVQPKMAPGRQFFEIRPDLPMSAVVGGVKCSRGPPCLAPPQLYNKLRRHVVVFDRRQKLPVFFRAARRPRQADMTAAAESAGRCSSGGHSGFRDDYNDRRLYELPAQPSAFRNMLSAFIRNKAGLGQQTIEIVTPEHGIRSTITNGQGWDGMTLSCRWTNEDNGTGEIIHLRRNHRDDQMTSYPTRLTFHGEDDMPEFWIDVRKDDQHVATVASPGITLHFNREPHVISAPAQVRIENRGKFLSLHSEHARFVEWPSVLLLTKADGTTGAVRSGELLRLEDPYLDIPALEFLLQIPKGTTSLKERQAIRWQTAQLKFASVDDSGAVTQEFLVSDTETPDRCAFRMTLANTAFYSFSWNGGKPRIIPTYNVGRMLTITEDAFLLDGVYYVHHMMWKTSRTALHILPRLHVNNYARAKADSKLMRHAFPEVDPFVLNGQGMILIDNSEVQWIYHRAYNAKKRAFEKIKR</sequence>
<feature type="region of interest" description="Disordered" evidence="1">
    <location>
        <begin position="290"/>
        <end position="315"/>
    </location>
</feature>
<feature type="compositionally biased region" description="Basic and acidic residues" evidence="1">
    <location>
        <begin position="233"/>
        <end position="248"/>
    </location>
</feature>
<proteinExistence type="predicted"/>
<gene>
    <name evidence="2" type="ORF">MSPICULIGERA_LOCUS10072</name>
</gene>
<reference evidence="2" key="1">
    <citation type="submission" date="2023-06" db="EMBL/GenBank/DDBJ databases">
        <authorList>
            <person name="Delattre M."/>
        </authorList>
    </citation>
    <scope>NUCLEOTIDE SEQUENCE</scope>
    <source>
        <strain evidence="2">AF72</strain>
    </source>
</reference>
<evidence type="ECO:0000313" key="3">
    <source>
        <dbReference type="Proteomes" id="UP001177023"/>
    </source>
</evidence>